<gene>
    <name evidence="1" type="ORF">CFY86_10000</name>
    <name evidence="2" type="ORF">N2J37_17440</name>
</gene>
<evidence type="ECO:0000313" key="3">
    <source>
        <dbReference type="Proteomes" id="UP000229713"/>
    </source>
</evidence>
<dbReference type="AlphaFoldDB" id="A0A225U946"/>
<reference evidence="2" key="2">
    <citation type="submission" date="2022-09" db="EMBL/GenBank/DDBJ databases">
        <title>Multidrug resistance Raoultella ornithinolytica Strain MQB_Silv_108.</title>
        <authorList>
            <person name="Quintela-Baluja M."/>
        </authorList>
    </citation>
    <scope>NUCLEOTIDE SEQUENCE</scope>
    <source>
        <strain evidence="2">MQB_Silv_108</strain>
    </source>
</reference>
<dbReference type="RefSeq" id="WP_015584626.1">
    <property type="nucleotide sequence ID" value="NZ_ABDFAB020000001.1"/>
</dbReference>
<name>A0A225U946_RAOOR</name>
<reference evidence="1 3" key="1">
    <citation type="submission" date="2017-07" db="EMBL/GenBank/DDBJ databases">
        <title>Raoultella ornithinolytica strain HH3 draft genome.</title>
        <authorList>
            <person name="Duceppe M.-O."/>
            <person name="Huang H."/>
            <person name="Phipps-Todd B."/>
        </authorList>
    </citation>
    <scope>NUCLEOTIDE SEQUENCE [LARGE SCALE GENOMIC DNA]</scope>
    <source>
        <strain evidence="1 3">HH3</strain>
    </source>
</reference>
<accession>A0A225U946</accession>
<organism evidence="1 3">
    <name type="scientific">Raoultella ornithinolytica</name>
    <name type="common">Klebsiella ornithinolytica</name>
    <dbReference type="NCBI Taxonomy" id="54291"/>
    <lineage>
        <taxon>Bacteria</taxon>
        <taxon>Pseudomonadati</taxon>
        <taxon>Pseudomonadota</taxon>
        <taxon>Gammaproteobacteria</taxon>
        <taxon>Enterobacterales</taxon>
        <taxon>Enterobacteriaceae</taxon>
        <taxon>Klebsiella/Raoultella group</taxon>
        <taxon>Raoultella</taxon>
    </lineage>
</organism>
<evidence type="ECO:0000313" key="2">
    <source>
        <dbReference type="EMBL" id="UXE36336.1"/>
    </source>
</evidence>
<sequence length="65" mass="7284">MFRNVIALVSADSQVCHDESSILPPPGRDIQWEVVNKMDRRVISDSQQNIHVHDALGDKGAEVQM</sequence>
<dbReference type="PaxDb" id="1286170-RORB6_08905"/>
<protein>
    <submittedName>
        <fullName evidence="1">Uncharacterized protein</fullName>
    </submittedName>
</protein>
<dbReference type="EMBL" id="CP104450">
    <property type="protein sequence ID" value="UXE36336.1"/>
    <property type="molecule type" value="Genomic_DNA"/>
</dbReference>
<dbReference type="EMBL" id="NKYI01000017">
    <property type="protein sequence ID" value="PIK84368.1"/>
    <property type="molecule type" value="Genomic_DNA"/>
</dbReference>
<dbReference type="Proteomes" id="UP001064206">
    <property type="component" value="Chromosome"/>
</dbReference>
<evidence type="ECO:0000313" key="1">
    <source>
        <dbReference type="EMBL" id="PIK84368.1"/>
    </source>
</evidence>
<dbReference type="GeneID" id="93754746"/>
<dbReference type="Proteomes" id="UP000229713">
    <property type="component" value="Unassembled WGS sequence"/>
</dbReference>
<proteinExistence type="predicted"/>